<keyword evidence="5" id="KW-0614">Plasmid</keyword>
<dbReference type="Pfam" id="PF09084">
    <property type="entry name" value="NMT1"/>
    <property type="match status" value="1"/>
</dbReference>
<dbReference type="PANTHER" id="PTHR30024:SF47">
    <property type="entry name" value="TAURINE-BINDING PERIPLASMIC PROTEIN"/>
    <property type="match status" value="1"/>
</dbReference>
<dbReference type="Gene3D" id="3.40.190.10">
    <property type="entry name" value="Periplasmic binding protein-like II"/>
    <property type="match status" value="2"/>
</dbReference>
<name>A0A1P8RIV7_9EURY</name>
<keyword evidence="3" id="KW-0732">Signal</keyword>
<dbReference type="GO" id="GO:0042597">
    <property type="term" value="C:periplasmic space"/>
    <property type="evidence" value="ECO:0007669"/>
    <property type="project" value="UniProtKB-SubCell"/>
</dbReference>
<evidence type="ECO:0000313" key="5">
    <source>
        <dbReference type="EMBL" id="APX98574.1"/>
    </source>
</evidence>
<geneLocation type="plasmid" evidence="5">
    <name>unnamed2</name>
</geneLocation>
<gene>
    <name evidence="5" type="ORF">BB347_17885</name>
</gene>
<accession>A0A1P8RIV7</accession>
<organism evidence="5 6">
    <name type="scientific">Natronorubrum daqingense</name>
    <dbReference type="NCBI Taxonomy" id="588898"/>
    <lineage>
        <taxon>Archaea</taxon>
        <taxon>Methanobacteriati</taxon>
        <taxon>Methanobacteriota</taxon>
        <taxon>Stenosarchaea group</taxon>
        <taxon>Halobacteria</taxon>
        <taxon>Halobacteriales</taxon>
        <taxon>Natrialbaceae</taxon>
        <taxon>Natronorubrum</taxon>
    </lineage>
</organism>
<dbReference type="InterPro" id="IPR015168">
    <property type="entry name" value="SsuA/THI5"/>
</dbReference>
<evidence type="ECO:0000256" key="3">
    <source>
        <dbReference type="ARBA" id="ARBA00022729"/>
    </source>
</evidence>
<evidence type="ECO:0000256" key="1">
    <source>
        <dbReference type="ARBA" id="ARBA00004418"/>
    </source>
</evidence>
<evidence type="ECO:0000313" key="6">
    <source>
        <dbReference type="Proteomes" id="UP000187321"/>
    </source>
</evidence>
<dbReference type="KEGG" id="hda:BB347_17885"/>
<dbReference type="AlphaFoldDB" id="A0A1P8RIV7"/>
<evidence type="ECO:0000256" key="2">
    <source>
        <dbReference type="ARBA" id="ARBA00010742"/>
    </source>
</evidence>
<proteinExistence type="inferred from homology"/>
<dbReference type="Proteomes" id="UP000187321">
    <property type="component" value="Plasmid unnamed2"/>
</dbReference>
<feature type="domain" description="SsuA/THI5-like" evidence="4">
    <location>
        <begin position="45"/>
        <end position="259"/>
    </location>
</feature>
<reference evidence="5 6" key="1">
    <citation type="submission" date="2017-01" db="EMBL/GenBank/DDBJ databases">
        <title>Complete genome sequence of Haloterrigena daqingensis type strain (JX313T).</title>
        <authorList>
            <person name="Shuang W."/>
        </authorList>
    </citation>
    <scope>NUCLEOTIDE SEQUENCE [LARGE SCALE GENOMIC DNA]</scope>
    <source>
        <strain evidence="6">JX313</strain>
        <plasmid evidence="6">Plasmid unnamed2</plasmid>
    </source>
</reference>
<protein>
    <recommendedName>
        <fullName evidence="4">SsuA/THI5-like domain-containing protein</fullName>
    </recommendedName>
</protein>
<sequence length="339" mass="36513">MAGVGAIAGCLDDLEQRLTGDGGFGDDGTFTGDATVTHWPDLMYNAPYHVALENGYFEEEGIEIDFVGSEGGGTTVRNVVDGGLPFGEVATPAAINAYLAGTPIVVVAGATRTVDEINWVAPTGSEIESIEDLEGGTMGFTSAGSVTETTAALVSSNVDEIDPESVEFQEMGGVGEGVTAVEDGAIDAAANMDPIYSDQQEEEETWQVVFWAGDYVDRFQQTSIIVDPDVVEEYPDAVETYLDARAQGIESLREDPEAAAEVFSDGAEGFSTEVMRDAIENVDPDEYYTTGEFDVEGLQNVEEAMYATDLLDEDEDIPWDEIFDQSFLDEDDHIDFEEI</sequence>
<dbReference type="PANTHER" id="PTHR30024">
    <property type="entry name" value="ALIPHATIC SULFONATES-BINDING PROTEIN-RELATED"/>
    <property type="match status" value="1"/>
</dbReference>
<evidence type="ECO:0000259" key="4">
    <source>
        <dbReference type="Pfam" id="PF09084"/>
    </source>
</evidence>
<dbReference type="EMBL" id="CP019329">
    <property type="protein sequence ID" value="APX98574.1"/>
    <property type="molecule type" value="Genomic_DNA"/>
</dbReference>
<dbReference type="SUPFAM" id="SSF53850">
    <property type="entry name" value="Periplasmic binding protein-like II"/>
    <property type="match status" value="1"/>
</dbReference>
<comment type="similarity">
    <text evidence="2">Belongs to the bacterial solute-binding protein SsuA/TauA family.</text>
</comment>
<comment type="subcellular location">
    <subcellularLocation>
        <location evidence="1">Periplasm</location>
    </subcellularLocation>
</comment>